<evidence type="ECO:0000313" key="3">
    <source>
        <dbReference type="EnsemblMetazoa" id="AAEL002554-PF"/>
    </source>
</evidence>
<dbReference type="AlphaFoldDB" id="A0A6I8T6K4"/>
<dbReference type="GO" id="GO:0005576">
    <property type="term" value="C:extracellular region"/>
    <property type="evidence" value="ECO:0007669"/>
    <property type="project" value="InterPro"/>
</dbReference>
<reference evidence="3" key="2">
    <citation type="submission" date="2020-05" db="UniProtKB">
        <authorList>
            <consortium name="EnsemblMetazoa"/>
        </authorList>
    </citation>
    <scope>IDENTIFICATION</scope>
    <source>
        <strain evidence="3">LVP_AGWG</strain>
    </source>
</reference>
<dbReference type="InterPro" id="IPR042447">
    <property type="entry name" value="Anosmin-1"/>
</dbReference>
<dbReference type="OrthoDB" id="9985779at2759"/>
<proteinExistence type="predicted"/>
<accession>A0A6I8T6K4</accession>
<sequence>MFKMSCAIGVLKLILIQYMIGDVSSLLNAGAGSGSGAADGLGQPVANRRHTDNLLIARCRSKCTNTNDKMMCESNCIREYLEDSSYKKYGDCPKDPQNRLEAICLNTCRSTDYHCPGVQKCCPHSCGMSCQNPIGLSKVRGLPPVPVHVILRDAGRSIRMAEIQWDLAVEEEDSSATYYVVESRHHIGISFAERKLENDWQNHKATMVYEIKRTGNLKRFVGELKLKPGRWYQVRVAAVNEKGTRGYSTISKEFQLSRKPNPPQPPKNLTLGPLVPSANGLYSRKIMWSLPRSDLPVEKYKISWSLYLNASGEARAGNSSLFKETATVSAPMRHYEIKGLQPNSIYYLQIHAVSVYGKRRLKSAASSELMNTTVDPGSISKQASMDNMLMNDAASYQRRTKSGGNVSRINYKFVPRKTGLTVRLTWLDRNQSGRYRLHLCRGTRECLVKPMSASSHDVVVKQKTSYEFSSLEFDTKYTVGLRHNHRKRATGGPTNQHHHHQQKQKGLPGYDSFRTFVTPTCEDFRKKHPDSAVECSV</sequence>
<dbReference type="PANTHER" id="PTHR14131">
    <property type="entry name" value="ANOSMIN"/>
    <property type="match status" value="1"/>
</dbReference>
<dbReference type="GO" id="GO:0030182">
    <property type="term" value="P:neuron differentiation"/>
    <property type="evidence" value="ECO:0007669"/>
    <property type="project" value="TreeGrafter"/>
</dbReference>
<dbReference type="PROSITE" id="PS51390">
    <property type="entry name" value="WAP"/>
    <property type="match status" value="1"/>
</dbReference>
<dbReference type="GO" id="GO:0009986">
    <property type="term" value="C:cell surface"/>
    <property type="evidence" value="ECO:0007669"/>
    <property type="project" value="TreeGrafter"/>
</dbReference>
<dbReference type="PROSITE" id="PS50853">
    <property type="entry name" value="FN3"/>
    <property type="match status" value="1"/>
</dbReference>
<dbReference type="GO" id="GO:0030414">
    <property type="term" value="F:peptidase inhibitor activity"/>
    <property type="evidence" value="ECO:0007669"/>
    <property type="project" value="InterPro"/>
</dbReference>
<keyword evidence="2" id="KW-0732">Signal</keyword>
<dbReference type="Gene3D" id="2.60.40.10">
    <property type="entry name" value="Immunoglobulins"/>
    <property type="match status" value="2"/>
</dbReference>
<dbReference type="InterPro" id="IPR036116">
    <property type="entry name" value="FN3_sf"/>
</dbReference>
<dbReference type="Proteomes" id="UP000008820">
    <property type="component" value="Chromosome 1"/>
</dbReference>
<dbReference type="InterPro" id="IPR013783">
    <property type="entry name" value="Ig-like_fold"/>
</dbReference>
<feature type="chain" id="PRO_5043456271" evidence="2">
    <location>
        <begin position="22"/>
        <end position="537"/>
    </location>
</feature>
<dbReference type="InParanoid" id="A0A6I8T6K4"/>
<name>A0A6I8T6K4_AEDAE</name>
<dbReference type="Gene3D" id="4.10.75.10">
    <property type="entry name" value="Elafin-like"/>
    <property type="match status" value="1"/>
</dbReference>
<dbReference type="Pfam" id="PF00095">
    <property type="entry name" value="WAP"/>
    <property type="match status" value="1"/>
</dbReference>
<dbReference type="PANTHER" id="PTHR14131:SF5">
    <property type="entry name" value="ANOSMIN-1"/>
    <property type="match status" value="1"/>
</dbReference>
<organism evidence="3 4">
    <name type="scientific">Aedes aegypti</name>
    <name type="common">Yellowfever mosquito</name>
    <name type="synonym">Culex aegypti</name>
    <dbReference type="NCBI Taxonomy" id="7159"/>
    <lineage>
        <taxon>Eukaryota</taxon>
        <taxon>Metazoa</taxon>
        <taxon>Ecdysozoa</taxon>
        <taxon>Arthropoda</taxon>
        <taxon>Hexapoda</taxon>
        <taxon>Insecta</taxon>
        <taxon>Pterygota</taxon>
        <taxon>Neoptera</taxon>
        <taxon>Endopterygota</taxon>
        <taxon>Diptera</taxon>
        <taxon>Nematocera</taxon>
        <taxon>Culicoidea</taxon>
        <taxon>Culicidae</taxon>
        <taxon>Culicinae</taxon>
        <taxon>Aedini</taxon>
        <taxon>Aedes</taxon>
        <taxon>Stegomyia</taxon>
    </lineage>
</organism>
<feature type="region of interest" description="Disordered" evidence="1">
    <location>
        <begin position="485"/>
        <end position="511"/>
    </location>
</feature>
<dbReference type="InterPro" id="IPR008197">
    <property type="entry name" value="WAP_dom"/>
</dbReference>
<evidence type="ECO:0000256" key="1">
    <source>
        <dbReference type="SAM" id="MobiDB-lite"/>
    </source>
</evidence>
<dbReference type="SMART" id="SM00217">
    <property type="entry name" value="WAP"/>
    <property type="match status" value="1"/>
</dbReference>
<dbReference type="CDD" id="cd00063">
    <property type="entry name" value="FN3"/>
    <property type="match status" value="2"/>
</dbReference>
<dbReference type="SUPFAM" id="SSF49265">
    <property type="entry name" value="Fibronectin type III"/>
    <property type="match status" value="1"/>
</dbReference>
<evidence type="ECO:0000256" key="2">
    <source>
        <dbReference type="SAM" id="SignalP"/>
    </source>
</evidence>
<dbReference type="SUPFAM" id="SSF57256">
    <property type="entry name" value="Elafin-like"/>
    <property type="match status" value="1"/>
</dbReference>
<protein>
    <submittedName>
        <fullName evidence="3">Uncharacterized protein</fullName>
    </submittedName>
</protein>
<dbReference type="Pfam" id="PF00041">
    <property type="entry name" value="fn3"/>
    <property type="match status" value="1"/>
</dbReference>
<dbReference type="CDD" id="cd00199">
    <property type="entry name" value="WAP"/>
    <property type="match status" value="1"/>
</dbReference>
<evidence type="ECO:0000313" key="4">
    <source>
        <dbReference type="Proteomes" id="UP000008820"/>
    </source>
</evidence>
<dbReference type="InterPro" id="IPR036645">
    <property type="entry name" value="Elafin-like_sf"/>
</dbReference>
<feature type="signal peptide" evidence="2">
    <location>
        <begin position="1"/>
        <end position="21"/>
    </location>
</feature>
<keyword evidence="4" id="KW-1185">Reference proteome</keyword>
<dbReference type="EnsemblMetazoa" id="AAEL002554-RF">
    <property type="protein sequence ID" value="AAEL002554-PF"/>
    <property type="gene ID" value="AAEL002554"/>
</dbReference>
<dbReference type="SMART" id="SM00060">
    <property type="entry name" value="FN3"/>
    <property type="match status" value="2"/>
</dbReference>
<dbReference type="InterPro" id="IPR003961">
    <property type="entry name" value="FN3_dom"/>
</dbReference>
<reference evidence="3 4" key="1">
    <citation type="submission" date="2017-06" db="EMBL/GenBank/DDBJ databases">
        <title>Aedes aegypti genome working group (AGWG) sequencing and assembly.</title>
        <authorList>
            <consortium name="Aedes aegypti Genome Working Group (AGWG)"/>
            <person name="Matthews B.J."/>
        </authorList>
    </citation>
    <scope>NUCLEOTIDE SEQUENCE [LARGE SCALE GENOMIC DNA]</scope>
    <source>
        <strain evidence="3 4">LVP_AGWG</strain>
    </source>
</reference>
<gene>
    <name evidence="3" type="primary">5580187</name>
</gene>